<accession>W9W9F6</accession>
<protein>
    <recommendedName>
        <fullName evidence="3">Coenzyme Q-binding protein COQ10 START domain-containing protein</fullName>
    </recommendedName>
</protein>
<organism evidence="1 2">
    <name type="scientific">Cladophialophora yegresii CBS 114405</name>
    <dbReference type="NCBI Taxonomy" id="1182544"/>
    <lineage>
        <taxon>Eukaryota</taxon>
        <taxon>Fungi</taxon>
        <taxon>Dikarya</taxon>
        <taxon>Ascomycota</taxon>
        <taxon>Pezizomycotina</taxon>
        <taxon>Eurotiomycetes</taxon>
        <taxon>Chaetothyriomycetidae</taxon>
        <taxon>Chaetothyriales</taxon>
        <taxon>Herpotrichiellaceae</taxon>
        <taxon>Cladophialophora</taxon>
    </lineage>
</organism>
<dbReference type="OrthoDB" id="509124at2759"/>
<sequence length="158" mass="18004">MPAQALTSVAIDAPARQVWDVLIDFDHWPDWNTWFIAMHAHSTSPQLGTQVTFTNRMSDKAKPGTYTARITTWKPEAHEFAWKGGPLPEMMGWLLMGNHSFRLVEQDGGKRTMFHHGERVEGMLGVFVPREMVKDLVNMLEKFNGELKRRVEGGVKVV</sequence>
<dbReference type="Pfam" id="PF10604">
    <property type="entry name" value="Polyketide_cyc2"/>
    <property type="match status" value="1"/>
</dbReference>
<dbReference type="PANTHER" id="PTHR36166">
    <property type="entry name" value="CHROMOSOME 9, WHOLE GENOME SHOTGUN SEQUENCE"/>
    <property type="match status" value="1"/>
</dbReference>
<dbReference type="RefSeq" id="XP_007754284.1">
    <property type="nucleotide sequence ID" value="XM_007756094.1"/>
</dbReference>
<dbReference type="AlphaFoldDB" id="W9W9F6"/>
<dbReference type="EMBL" id="AMGW01000002">
    <property type="protein sequence ID" value="EXJ61630.1"/>
    <property type="molecule type" value="Genomic_DNA"/>
</dbReference>
<evidence type="ECO:0000313" key="1">
    <source>
        <dbReference type="EMBL" id="EXJ61630.1"/>
    </source>
</evidence>
<dbReference type="STRING" id="1182544.W9W9F6"/>
<dbReference type="SUPFAM" id="SSF55961">
    <property type="entry name" value="Bet v1-like"/>
    <property type="match status" value="1"/>
</dbReference>
<dbReference type="GeneID" id="19176669"/>
<comment type="caution">
    <text evidence="1">The sequence shown here is derived from an EMBL/GenBank/DDBJ whole genome shotgun (WGS) entry which is preliminary data.</text>
</comment>
<proteinExistence type="predicted"/>
<dbReference type="HOGENOM" id="CLU_069867_4_0_1"/>
<evidence type="ECO:0000313" key="2">
    <source>
        <dbReference type="Proteomes" id="UP000019473"/>
    </source>
</evidence>
<dbReference type="InterPro" id="IPR023393">
    <property type="entry name" value="START-like_dom_sf"/>
</dbReference>
<dbReference type="VEuPathDB" id="FungiDB:A1O7_02059"/>
<reference evidence="1 2" key="1">
    <citation type="submission" date="2013-03" db="EMBL/GenBank/DDBJ databases">
        <title>The Genome Sequence of Cladophialophora yegresii CBS 114405.</title>
        <authorList>
            <consortium name="The Broad Institute Genomics Platform"/>
            <person name="Cuomo C."/>
            <person name="de Hoog S."/>
            <person name="Gorbushina A."/>
            <person name="Walker B."/>
            <person name="Young S.K."/>
            <person name="Zeng Q."/>
            <person name="Gargeya S."/>
            <person name="Fitzgerald M."/>
            <person name="Haas B."/>
            <person name="Abouelleil A."/>
            <person name="Allen A.W."/>
            <person name="Alvarado L."/>
            <person name="Arachchi H.M."/>
            <person name="Berlin A.M."/>
            <person name="Chapman S.B."/>
            <person name="Gainer-Dewar J."/>
            <person name="Goldberg J."/>
            <person name="Griggs A."/>
            <person name="Gujja S."/>
            <person name="Hansen M."/>
            <person name="Howarth C."/>
            <person name="Imamovic A."/>
            <person name="Ireland A."/>
            <person name="Larimer J."/>
            <person name="McCowan C."/>
            <person name="Murphy C."/>
            <person name="Pearson M."/>
            <person name="Poon T.W."/>
            <person name="Priest M."/>
            <person name="Roberts A."/>
            <person name="Saif S."/>
            <person name="Shea T."/>
            <person name="Sisk P."/>
            <person name="Sykes S."/>
            <person name="Wortman J."/>
            <person name="Nusbaum C."/>
            <person name="Birren B."/>
        </authorList>
    </citation>
    <scope>NUCLEOTIDE SEQUENCE [LARGE SCALE GENOMIC DNA]</scope>
    <source>
        <strain evidence="1 2">CBS 114405</strain>
    </source>
</reference>
<dbReference type="Gene3D" id="3.30.530.20">
    <property type="match status" value="1"/>
</dbReference>
<dbReference type="PANTHER" id="PTHR36166:SF1">
    <property type="entry name" value="SRPBCC DOMAIN-CONTAINING PROTEIN"/>
    <property type="match status" value="1"/>
</dbReference>
<gene>
    <name evidence="1" type="ORF">A1O7_02059</name>
</gene>
<dbReference type="Proteomes" id="UP000019473">
    <property type="component" value="Unassembled WGS sequence"/>
</dbReference>
<keyword evidence="2" id="KW-1185">Reference proteome</keyword>
<dbReference type="InterPro" id="IPR019587">
    <property type="entry name" value="Polyketide_cyclase/dehydratase"/>
</dbReference>
<dbReference type="CDD" id="cd07822">
    <property type="entry name" value="SRPBCC_4"/>
    <property type="match status" value="1"/>
</dbReference>
<evidence type="ECO:0008006" key="3">
    <source>
        <dbReference type="Google" id="ProtNLM"/>
    </source>
</evidence>
<name>W9W9F6_9EURO</name>